<evidence type="ECO:0000313" key="8">
    <source>
        <dbReference type="EMBL" id="POP54677.1"/>
    </source>
</evidence>
<keyword evidence="5" id="KW-0408">Iron</keyword>
<dbReference type="PROSITE" id="PS51296">
    <property type="entry name" value="RIESKE"/>
    <property type="match status" value="1"/>
</dbReference>
<dbReference type="InterPro" id="IPR017941">
    <property type="entry name" value="Rieske_2Fe-2S"/>
</dbReference>
<dbReference type="Pfam" id="PF00848">
    <property type="entry name" value="Ring_hydroxyl_A"/>
    <property type="match status" value="1"/>
</dbReference>
<dbReference type="AlphaFoldDB" id="A0A2S4HKZ1"/>
<dbReference type="GO" id="GO:0051537">
    <property type="term" value="F:2 iron, 2 sulfur cluster binding"/>
    <property type="evidence" value="ECO:0007669"/>
    <property type="project" value="UniProtKB-KW"/>
</dbReference>
<dbReference type="SUPFAM" id="SSF50022">
    <property type="entry name" value="ISP domain"/>
    <property type="match status" value="1"/>
</dbReference>
<proteinExistence type="predicted"/>
<accession>A0A2S4HKZ1</accession>
<evidence type="ECO:0000259" key="7">
    <source>
        <dbReference type="PROSITE" id="PS51296"/>
    </source>
</evidence>
<dbReference type="PRINTS" id="PR00090">
    <property type="entry name" value="RNGDIOXGNASE"/>
</dbReference>
<dbReference type="PANTHER" id="PTHR43756">
    <property type="entry name" value="CHOLINE MONOOXYGENASE, CHLOROPLASTIC"/>
    <property type="match status" value="1"/>
</dbReference>
<evidence type="ECO:0000256" key="1">
    <source>
        <dbReference type="ARBA" id="ARBA00001962"/>
    </source>
</evidence>
<evidence type="ECO:0000313" key="10">
    <source>
        <dbReference type="Proteomes" id="UP000237222"/>
    </source>
</evidence>
<dbReference type="Proteomes" id="UP000274695">
    <property type="component" value="Unassembled WGS sequence"/>
</dbReference>
<keyword evidence="6" id="KW-0411">Iron-sulfur</keyword>
<feature type="domain" description="Rieske" evidence="7">
    <location>
        <begin position="66"/>
        <end position="175"/>
    </location>
</feature>
<sequence>MIMEQSSKVAEKVPLGLTASQWDAISKLRAPEDAHIPTTEASRPTSVYLSEARFEAEMRDLFKKVPVVAAPSAYLPEPGMSLPQDCYGVPLLLTRDRNGVAHAFINACRHRGSKLVEGDKPVKAGRVSCPYHAWTYGMDGALVGIPRQETFPSAKKCDLGLVSLTCYESGGFIWVGLDPDYAPEQIEGTDQVAEDLESFGLDKMHVYGRRLYDLKTNWKFVMEPFLEAYHIQRLHANSIASMFVDVPSVYTHLGDHQRQTSGKANFKPEMLQEEVDNLHKFVTHAYLVFPNTVVITSPYYFSVMILMPRAKDRTVVDYYMLVKGPADSEKAEALYAKSFALIDEVFGGEDFRAAELQQEGMNSGAIKEVFFGGLEEMIGPFHDSIESYLAPEDR</sequence>
<dbReference type="Pfam" id="PF00355">
    <property type="entry name" value="Rieske"/>
    <property type="match status" value="1"/>
</dbReference>
<evidence type="ECO:0000313" key="9">
    <source>
        <dbReference type="EMBL" id="RNL58277.1"/>
    </source>
</evidence>
<dbReference type="EMBL" id="RHGB01000030">
    <property type="protein sequence ID" value="RNL58277.1"/>
    <property type="molecule type" value="Genomic_DNA"/>
</dbReference>
<keyword evidence="4" id="KW-0560">Oxidoreductase</keyword>
<dbReference type="Gene3D" id="2.102.10.10">
    <property type="entry name" value="Rieske [2Fe-2S] iron-sulphur domain"/>
    <property type="match status" value="1"/>
</dbReference>
<evidence type="ECO:0000256" key="2">
    <source>
        <dbReference type="ARBA" id="ARBA00022714"/>
    </source>
</evidence>
<keyword evidence="11" id="KW-1185">Reference proteome</keyword>
<evidence type="ECO:0000256" key="5">
    <source>
        <dbReference type="ARBA" id="ARBA00023004"/>
    </source>
</evidence>
<gene>
    <name evidence="8" type="ORF">C0068_00215</name>
    <name evidence="9" type="ORF">D0911_18175</name>
</gene>
<keyword evidence="2" id="KW-0001">2Fe-2S</keyword>
<dbReference type="Gene3D" id="3.90.380.10">
    <property type="entry name" value="Naphthalene 1,2-dioxygenase Alpha Subunit, Chain A, domain 1"/>
    <property type="match status" value="1"/>
</dbReference>
<keyword evidence="9" id="KW-0223">Dioxygenase</keyword>
<reference evidence="8" key="1">
    <citation type="submission" date="2018-01" db="EMBL/GenBank/DDBJ databases">
        <authorList>
            <person name="Yu X.-D."/>
        </authorList>
    </citation>
    <scope>NUCLEOTIDE SEQUENCE</scope>
    <source>
        <strain evidence="8">ZX-21</strain>
    </source>
</reference>
<comment type="caution">
    <text evidence="8">The sequence shown here is derived from an EMBL/GenBank/DDBJ whole genome shotgun (WGS) entry which is preliminary data.</text>
</comment>
<protein>
    <submittedName>
        <fullName evidence="8">(2Fe-2S)-binding protein</fullName>
    </submittedName>
    <submittedName>
        <fullName evidence="9">Aromatic ring-hydroxylating dioxygenase subunit alpha</fullName>
    </submittedName>
</protein>
<dbReference type="SUPFAM" id="SSF55961">
    <property type="entry name" value="Bet v1-like"/>
    <property type="match status" value="1"/>
</dbReference>
<name>A0A2S4HKZ1_9GAMM</name>
<evidence type="ECO:0000256" key="6">
    <source>
        <dbReference type="ARBA" id="ARBA00023014"/>
    </source>
</evidence>
<keyword evidence="3" id="KW-0479">Metal-binding</keyword>
<evidence type="ECO:0000256" key="4">
    <source>
        <dbReference type="ARBA" id="ARBA00023002"/>
    </source>
</evidence>
<dbReference type="PANTHER" id="PTHR43756:SF5">
    <property type="entry name" value="CHOLINE MONOOXYGENASE, CHLOROPLASTIC"/>
    <property type="match status" value="1"/>
</dbReference>
<dbReference type="GO" id="GO:0051213">
    <property type="term" value="F:dioxygenase activity"/>
    <property type="evidence" value="ECO:0007669"/>
    <property type="project" value="UniProtKB-KW"/>
</dbReference>
<comment type="cofactor">
    <cofactor evidence="1">
        <name>Fe cation</name>
        <dbReference type="ChEBI" id="CHEBI:24875"/>
    </cofactor>
</comment>
<evidence type="ECO:0000313" key="11">
    <source>
        <dbReference type="Proteomes" id="UP000274695"/>
    </source>
</evidence>
<dbReference type="InterPro" id="IPR015879">
    <property type="entry name" value="Ring_hydroxy_dOase_asu_C_dom"/>
</dbReference>
<evidence type="ECO:0000256" key="3">
    <source>
        <dbReference type="ARBA" id="ARBA00022723"/>
    </source>
</evidence>
<dbReference type="GO" id="GO:0005506">
    <property type="term" value="F:iron ion binding"/>
    <property type="evidence" value="ECO:0007669"/>
    <property type="project" value="InterPro"/>
</dbReference>
<dbReference type="Proteomes" id="UP000237222">
    <property type="component" value="Unassembled WGS sequence"/>
</dbReference>
<reference evidence="9 11" key="2">
    <citation type="submission" date="2018-10" db="EMBL/GenBank/DDBJ databases">
        <title>Draft genome sequence of Zhongshania sp. DSW25-10.</title>
        <authorList>
            <person name="Oh J."/>
        </authorList>
    </citation>
    <scope>NUCLEOTIDE SEQUENCE [LARGE SCALE GENOMIC DNA]</scope>
    <source>
        <strain evidence="9 11">DSW25-10</strain>
    </source>
</reference>
<dbReference type="CDD" id="cd03469">
    <property type="entry name" value="Rieske_RO_Alpha_N"/>
    <property type="match status" value="1"/>
</dbReference>
<organism evidence="8 10">
    <name type="scientific">Zhongshania marina</name>
    <dbReference type="NCBI Taxonomy" id="2304603"/>
    <lineage>
        <taxon>Bacteria</taxon>
        <taxon>Pseudomonadati</taxon>
        <taxon>Pseudomonadota</taxon>
        <taxon>Gammaproteobacteria</taxon>
        <taxon>Cellvibrionales</taxon>
        <taxon>Spongiibacteraceae</taxon>
        <taxon>Zhongshania</taxon>
    </lineage>
</organism>
<dbReference type="InterPro" id="IPR001663">
    <property type="entry name" value="Rng_hydr_dOase-A"/>
</dbReference>
<dbReference type="InterPro" id="IPR036922">
    <property type="entry name" value="Rieske_2Fe-2S_sf"/>
</dbReference>
<dbReference type="EMBL" id="PQGG01000002">
    <property type="protein sequence ID" value="POP54677.1"/>
    <property type="molecule type" value="Genomic_DNA"/>
</dbReference>